<organism evidence="1 2">
    <name type="scientific">Rubinisphaera italica</name>
    <dbReference type="NCBI Taxonomy" id="2527969"/>
    <lineage>
        <taxon>Bacteria</taxon>
        <taxon>Pseudomonadati</taxon>
        <taxon>Planctomycetota</taxon>
        <taxon>Planctomycetia</taxon>
        <taxon>Planctomycetales</taxon>
        <taxon>Planctomycetaceae</taxon>
        <taxon>Rubinisphaera</taxon>
    </lineage>
</organism>
<name>A0A5C5XLD1_9PLAN</name>
<proteinExistence type="predicted"/>
<dbReference type="Proteomes" id="UP000316095">
    <property type="component" value="Unassembled WGS sequence"/>
</dbReference>
<evidence type="ECO:0000313" key="2">
    <source>
        <dbReference type="Proteomes" id="UP000316095"/>
    </source>
</evidence>
<gene>
    <name evidence="1" type="ORF">Pan54_47860</name>
</gene>
<keyword evidence="2" id="KW-1185">Reference proteome</keyword>
<accession>A0A5C5XLD1</accession>
<dbReference type="EMBL" id="SJPG01000001">
    <property type="protein sequence ID" value="TWT64026.1"/>
    <property type="molecule type" value="Genomic_DNA"/>
</dbReference>
<evidence type="ECO:0000313" key="1">
    <source>
        <dbReference type="EMBL" id="TWT64026.1"/>
    </source>
</evidence>
<protein>
    <submittedName>
        <fullName evidence="1">Uncharacterized protein</fullName>
    </submittedName>
</protein>
<sequence>MRTPILKGRIQQKVPHLQVLTVAEIRFQWYPFSSDVVYSVWYGDSFCQEHSPLPTGLESGDILFVEHGDADHRCRL</sequence>
<dbReference type="AlphaFoldDB" id="A0A5C5XLD1"/>
<comment type="caution">
    <text evidence="1">The sequence shown here is derived from an EMBL/GenBank/DDBJ whole genome shotgun (WGS) entry which is preliminary data.</text>
</comment>
<reference evidence="1 2" key="1">
    <citation type="submission" date="2019-02" db="EMBL/GenBank/DDBJ databases">
        <title>Deep-cultivation of Planctomycetes and their phenomic and genomic characterization uncovers novel biology.</title>
        <authorList>
            <person name="Wiegand S."/>
            <person name="Jogler M."/>
            <person name="Boedeker C."/>
            <person name="Pinto D."/>
            <person name="Vollmers J."/>
            <person name="Rivas-Marin E."/>
            <person name="Kohn T."/>
            <person name="Peeters S.H."/>
            <person name="Heuer A."/>
            <person name="Rast P."/>
            <person name="Oberbeckmann S."/>
            <person name="Bunk B."/>
            <person name="Jeske O."/>
            <person name="Meyerdierks A."/>
            <person name="Storesund J.E."/>
            <person name="Kallscheuer N."/>
            <person name="Luecker S."/>
            <person name="Lage O.M."/>
            <person name="Pohl T."/>
            <person name="Merkel B.J."/>
            <person name="Hornburger P."/>
            <person name="Mueller R.-W."/>
            <person name="Bruemmer F."/>
            <person name="Labrenz M."/>
            <person name="Spormann A.M."/>
            <person name="Op Den Camp H."/>
            <person name="Overmann J."/>
            <person name="Amann R."/>
            <person name="Jetten M.S.M."/>
            <person name="Mascher T."/>
            <person name="Medema M.H."/>
            <person name="Devos D.P."/>
            <person name="Kaster A.-K."/>
            <person name="Ovreas L."/>
            <person name="Rohde M."/>
            <person name="Galperin M.Y."/>
            <person name="Jogler C."/>
        </authorList>
    </citation>
    <scope>NUCLEOTIDE SEQUENCE [LARGE SCALE GENOMIC DNA]</scope>
    <source>
        <strain evidence="1 2">Pan54</strain>
    </source>
</reference>